<proteinExistence type="predicted"/>
<gene>
    <name evidence="2" type="ORF">OS493_017227</name>
</gene>
<evidence type="ECO:0000313" key="2">
    <source>
        <dbReference type="EMBL" id="KAJ7391533.1"/>
    </source>
</evidence>
<comment type="caution">
    <text evidence="2">The sequence shown here is derived from an EMBL/GenBank/DDBJ whole genome shotgun (WGS) entry which is preliminary data.</text>
</comment>
<dbReference type="Proteomes" id="UP001163046">
    <property type="component" value="Unassembled WGS sequence"/>
</dbReference>
<evidence type="ECO:0000256" key="1">
    <source>
        <dbReference type="SAM" id="MobiDB-lite"/>
    </source>
</evidence>
<sequence length="69" mass="7483">MASSSKRTRVCFSAEEVAEICARSGSESESDIDSATGGISSDEESQLDQELCEIIDDSERIEVDINTIH</sequence>
<protein>
    <submittedName>
        <fullName evidence="2">Uncharacterized protein</fullName>
    </submittedName>
</protein>
<reference evidence="2" key="1">
    <citation type="submission" date="2023-01" db="EMBL/GenBank/DDBJ databases">
        <title>Genome assembly of the deep-sea coral Lophelia pertusa.</title>
        <authorList>
            <person name="Herrera S."/>
            <person name="Cordes E."/>
        </authorList>
    </citation>
    <scope>NUCLEOTIDE SEQUENCE</scope>
    <source>
        <strain evidence="2">USNM1676648</strain>
        <tissue evidence="2">Polyp</tissue>
    </source>
</reference>
<feature type="region of interest" description="Disordered" evidence="1">
    <location>
        <begin position="22"/>
        <end position="49"/>
    </location>
</feature>
<dbReference type="AlphaFoldDB" id="A0A9X0A123"/>
<dbReference type="EMBL" id="MU825405">
    <property type="protein sequence ID" value="KAJ7391533.1"/>
    <property type="molecule type" value="Genomic_DNA"/>
</dbReference>
<evidence type="ECO:0000313" key="3">
    <source>
        <dbReference type="Proteomes" id="UP001163046"/>
    </source>
</evidence>
<accession>A0A9X0A123</accession>
<organism evidence="2 3">
    <name type="scientific">Desmophyllum pertusum</name>
    <dbReference type="NCBI Taxonomy" id="174260"/>
    <lineage>
        <taxon>Eukaryota</taxon>
        <taxon>Metazoa</taxon>
        <taxon>Cnidaria</taxon>
        <taxon>Anthozoa</taxon>
        <taxon>Hexacorallia</taxon>
        <taxon>Scleractinia</taxon>
        <taxon>Caryophylliina</taxon>
        <taxon>Caryophylliidae</taxon>
        <taxon>Desmophyllum</taxon>
    </lineage>
</organism>
<name>A0A9X0A123_9CNID</name>
<keyword evidence="3" id="KW-1185">Reference proteome</keyword>